<dbReference type="Proteomes" id="UP000295601">
    <property type="component" value="Unassembled WGS sequence"/>
</dbReference>
<dbReference type="EMBL" id="SNYA01000003">
    <property type="protein sequence ID" value="TDP93192.1"/>
    <property type="molecule type" value="Genomic_DNA"/>
</dbReference>
<name>A0A4R6S0Z3_9MICO</name>
<sequence>MTPSSPTPQPDLTATRDALAAGDIDAATLLTSVRERADRIDPALGSFLERFGASADAAAAEHDRARAAGEPLPPLSGVPLTVKAFLAARECPPSAQSHVLDPARRIGEDADAVASLRAAGAVLIGQSTMVEYAMGRPDPATGFPVPRNPWNLERWPGGSSSGTANGIAAGLALGGLGTDTTGSVRIPAAMCGLTGLKPTYGLVPIGGCLPAAPSIDVVGPLARSARDVRLLLSVIAPGFAQVREKTPRRIGVPEALLSAERGVAPETATAVREALTILGAEGYKIEPFELPEFDELIGLTMSLALTEVYAGHRDRLMTEWDSYGRSFRRIAAAGAALPPELRTATLHRIAELRAQLCERLDGWTAIATPTWPTGAAAYAASGGLPIEETNFTAAWSAVGFPSLSLPAGFDAAGMPVGLLLSGAPGTDDWLLDAGETLQRVDQTHLLAPDLGQASLPLPAPVPDPDGARDPGAVVPVSQHPEWLRELELPLRETELAVISTMGAALAKVFAPTP</sequence>
<dbReference type="RefSeq" id="WP_133616308.1">
    <property type="nucleotide sequence ID" value="NZ_SNYA01000003.1"/>
</dbReference>
<evidence type="ECO:0000313" key="2">
    <source>
        <dbReference type="EMBL" id="TDP93192.1"/>
    </source>
</evidence>
<dbReference type="InterPro" id="IPR023631">
    <property type="entry name" value="Amidase_dom"/>
</dbReference>
<reference evidence="2 3" key="1">
    <citation type="submission" date="2019-03" db="EMBL/GenBank/DDBJ databases">
        <title>Genomic analyses of the natural microbiome of Caenorhabditis elegans.</title>
        <authorList>
            <person name="Samuel B."/>
        </authorList>
    </citation>
    <scope>NUCLEOTIDE SEQUENCE [LARGE SCALE GENOMIC DNA]</scope>
    <source>
        <strain evidence="2 3">JUb18</strain>
    </source>
</reference>
<accession>A0A4R6S0Z3</accession>
<organism evidence="2 3">
    <name type="scientific">Leucobacter luti</name>
    <dbReference type="NCBI Taxonomy" id="340320"/>
    <lineage>
        <taxon>Bacteria</taxon>
        <taxon>Bacillati</taxon>
        <taxon>Actinomycetota</taxon>
        <taxon>Actinomycetes</taxon>
        <taxon>Micrococcales</taxon>
        <taxon>Microbacteriaceae</taxon>
        <taxon>Leucobacter</taxon>
    </lineage>
</organism>
<dbReference type="PANTHER" id="PTHR11895">
    <property type="entry name" value="TRANSAMIDASE"/>
    <property type="match status" value="1"/>
</dbReference>
<dbReference type="Pfam" id="PF01425">
    <property type="entry name" value="Amidase"/>
    <property type="match status" value="1"/>
</dbReference>
<keyword evidence="2" id="KW-0808">Transferase</keyword>
<evidence type="ECO:0000313" key="3">
    <source>
        <dbReference type="Proteomes" id="UP000295601"/>
    </source>
</evidence>
<dbReference type="PANTHER" id="PTHR11895:SF176">
    <property type="entry name" value="AMIDASE AMID-RELATED"/>
    <property type="match status" value="1"/>
</dbReference>
<dbReference type="GO" id="GO:0016740">
    <property type="term" value="F:transferase activity"/>
    <property type="evidence" value="ECO:0007669"/>
    <property type="project" value="UniProtKB-KW"/>
</dbReference>
<evidence type="ECO:0000259" key="1">
    <source>
        <dbReference type="Pfam" id="PF01425"/>
    </source>
</evidence>
<dbReference type="InterPro" id="IPR036928">
    <property type="entry name" value="AS_sf"/>
</dbReference>
<keyword evidence="3" id="KW-1185">Reference proteome</keyword>
<protein>
    <submittedName>
        <fullName evidence="2">Aspartyl-tRNA(Asn)/glutamyl-tRNA(Gln) amidotransferase subunit A</fullName>
    </submittedName>
</protein>
<dbReference type="Gene3D" id="3.90.1300.10">
    <property type="entry name" value="Amidase signature (AS) domain"/>
    <property type="match status" value="1"/>
</dbReference>
<dbReference type="SUPFAM" id="SSF75304">
    <property type="entry name" value="Amidase signature (AS) enzymes"/>
    <property type="match status" value="1"/>
</dbReference>
<gene>
    <name evidence="2" type="ORF">EDF62_1168</name>
</gene>
<feature type="domain" description="Amidase" evidence="1">
    <location>
        <begin position="30"/>
        <end position="431"/>
    </location>
</feature>
<comment type="caution">
    <text evidence="2">The sequence shown here is derived from an EMBL/GenBank/DDBJ whole genome shotgun (WGS) entry which is preliminary data.</text>
</comment>
<dbReference type="OrthoDB" id="182039at2"/>
<dbReference type="InterPro" id="IPR000120">
    <property type="entry name" value="Amidase"/>
</dbReference>
<proteinExistence type="predicted"/>
<dbReference type="AlphaFoldDB" id="A0A4R6S0Z3"/>